<proteinExistence type="predicted"/>
<name>A0AAW0X600_CHEQU</name>
<dbReference type="InterPro" id="IPR036179">
    <property type="entry name" value="Ig-like_dom_sf"/>
</dbReference>
<evidence type="ECO:0000256" key="1">
    <source>
        <dbReference type="SAM" id="SignalP"/>
    </source>
</evidence>
<dbReference type="Gene3D" id="2.60.40.10">
    <property type="entry name" value="Immunoglobulins"/>
    <property type="match status" value="1"/>
</dbReference>
<dbReference type="AlphaFoldDB" id="A0AAW0X600"/>
<gene>
    <name evidence="3" type="ORF">OTU49_003194</name>
</gene>
<evidence type="ECO:0000313" key="3">
    <source>
        <dbReference type="EMBL" id="KAK8739781.1"/>
    </source>
</evidence>
<sequence length="404" mass="44638">MMATLFPLLCLLTTLSPRPGVGLEILSMSLEGGSKEYLEVRAKTDYVLRCDYRSGYDDPVKEVRWLLYGYPVYVWRENQHPTASESLLGLVSTNPTKEPHNIHFKKVEYSLAGNYTCRVSSANATAQATFSLHVIDASSSPYQTRVQVLSSISNSSGRGDKNTYEVATTESSHLVEFENPECTLVWSFFTPAIFPKPNVTCGYYSFDYDDVIQRLPAGLTMHQFANGSWRASFQSTHIEVASIPRTHRLGCSVRIPQTSYKKMIKADDDFLVDALIDSAGCPSLELEHHPGLSAHIQDATYTCHNDVIPAERDGTAIAKLSCPNGHASVFPDSSVEHGWELELSCSENDVGWRTLNRKDKAEGKIVDIQHLPYCEPRKYSSGVLCVASSSAVLVLLSVVGVVSL</sequence>
<dbReference type="InterPro" id="IPR003599">
    <property type="entry name" value="Ig_sub"/>
</dbReference>
<feature type="chain" id="PRO_5044717395" description="Ig-like domain-containing protein" evidence="1">
    <location>
        <begin position="23"/>
        <end position="404"/>
    </location>
</feature>
<evidence type="ECO:0000259" key="2">
    <source>
        <dbReference type="PROSITE" id="PS50835"/>
    </source>
</evidence>
<dbReference type="PROSITE" id="PS50835">
    <property type="entry name" value="IG_LIKE"/>
    <property type="match status" value="1"/>
</dbReference>
<dbReference type="InterPro" id="IPR013783">
    <property type="entry name" value="Ig-like_fold"/>
</dbReference>
<evidence type="ECO:0000313" key="4">
    <source>
        <dbReference type="Proteomes" id="UP001445076"/>
    </source>
</evidence>
<dbReference type="EMBL" id="JARKIK010000035">
    <property type="protein sequence ID" value="KAK8739783.1"/>
    <property type="molecule type" value="Genomic_DNA"/>
</dbReference>
<dbReference type="EMBL" id="JARKIK010000035">
    <property type="protein sequence ID" value="KAK8739782.1"/>
    <property type="molecule type" value="Genomic_DNA"/>
</dbReference>
<feature type="signal peptide" evidence="1">
    <location>
        <begin position="1"/>
        <end position="22"/>
    </location>
</feature>
<dbReference type="EMBL" id="JARKIK010000035">
    <property type="protein sequence ID" value="KAK8739784.1"/>
    <property type="molecule type" value="Genomic_DNA"/>
</dbReference>
<organism evidence="3 4">
    <name type="scientific">Cherax quadricarinatus</name>
    <name type="common">Australian red claw crayfish</name>
    <dbReference type="NCBI Taxonomy" id="27406"/>
    <lineage>
        <taxon>Eukaryota</taxon>
        <taxon>Metazoa</taxon>
        <taxon>Ecdysozoa</taxon>
        <taxon>Arthropoda</taxon>
        <taxon>Crustacea</taxon>
        <taxon>Multicrustacea</taxon>
        <taxon>Malacostraca</taxon>
        <taxon>Eumalacostraca</taxon>
        <taxon>Eucarida</taxon>
        <taxon>Decapoda</taxon>
        <taxon>Pleocyemata</taxon>
        <taxon>Astacidea</taxon>
        <taxon>Parastacoidea</taxon>
        <taxon>Parastacidae</taxon>
        <taxon>Cherax</taxon>
    </lineage>
</organism>
<accession>A0AAW0X600</accession>
<protein>
    <recommendedName>
        <fullName evidence="2">Ig-like domain-containing protein</fullName>
    </recommendedName>
</protein>
<dbReference type="EMBL" id="JARKIK010000035">
    <property type="protein sequence ID" value="KAK8739781.1"/>
    <property type="molecule type" value="Genomic_DNA"/>
</dbReference>
<dbReference type="InterPro" id="IPR007110">
    <property type="entry name" value="Ig-like_dom"/>
</dbReference>
<comment type="caution">
    <text evidence="3">The sequence shown here is derived from an EMBL/GenBank/DDBJ whole genome shotgun (WGS) entry which is preliminary data.</text>
</comment>
<dbReference type="SMART" id="SM00409">
    <property type="entry name" value="IG"/>
    <property type="match status" value="1"/>
</dbReference>
<reference evidence="3 4" key="1">
    <citation type="journal article" date="2024" name="BMC Genomics">
        <title>Genome assembly of redclaw crayfish (Cherax quadricarinatus) provides insights into its immune adaptation and hypoxia tolerance.</title>
        <authorList>
            <person name="Liu Z."/>
            <person name="Zheng J."/>
            <person name="Li H."/>
            <person name="Fang K."/>
            <person name="Wang S."/>
            <person name="He J."/>
            <person name="Zhou D."/>
            <person name="Weng S."/>
            <person name="Chi M."/>
            <person name="Gu Z."/>
            <person name="He J."/>
            <person name="Li F."/>
            <person name="Wang M."/>
        </authorList>
    </citation>
    <scope>NUCLEOTIDE SEQUENCE [LARGE SCALE GENOMIC DNA]</scope>
    <source>
        <strain evidence="3">ZL_2023a</strain>
    </source>
</reference>
<dbReference type="Proteomes" id="UP001445076">
    <property type="component" value="Unassembled WGS sequence"/>
</dbReference>
<feature type="domain" description="Ig-like" evidence="2">
    <location>
        <begin position="19"/>
        <end position="131"/>
    </location>
</feature>
<reference evidence="3" key="2">
    <citation type="submission" date="2024-01" db="EMBL/GenBank/DDBJ databases">
        <authorList>
            <person name="He J."/>
            <person name="Wang M."/>
            <person name="Zheng J."/>
            <person name="Liu Z."/>
        </authorList>
    </citation>
    <scope>NUCLEOTIDE SEQUENCE</scope>
    <source>
        <strain evidence="3">ZL_2023a</strain>
        <tissue evidence="3">Muscle</tissue>
    </source>
</reference>
<keyword evidence="4" id="KW-1185">Reference proteome</keyword>
<keyword evidence="1" id="KW-0732">Signal</keyword>
<dbReference type="SUPFAM" id="SSF48726">
    <property type="entry name" value="Immunoglobulin"/>
    <property type="match status" value="1"/>
</dbReference>